<dbReference type="RefSeq" id="WP_200598772.1">
    <property type="nucleotide sequence ID" value="NZ_JAEPBG010000079.1"/>
</dbReference>
<gene>
    <name evidence="1" type="ORF">JJB74_32965</name>
</gene>
<dbReference type="Pfam" id="PF13565">
    <property type="entry name" value="HTH_32"/>
    <property type="match status" value="1"/>
</dbReference>
<dbReference type="InterPro" id="IPR009057">
    <property type="entry name" value="Homeodomain-like_sf"/>
</dbReference>
<comment type="caution">
    <text evidence="1">The sequence shown here is derived from an EMBL/GenBank/DDBJ whole genome shotgun (WGS) entry which is preliminary data.</text>
</comment>
<dbReference type="EMBL" id="JAEPBG010000079">
    <property type="protein sequence ID" value="MBK4739409.1"/>
    <property type="molecule type" value="Genomic_DNA"/>
</dbReference>
<proteinExistence type="predicted"/>
<name>A0A934T3W5_9BURK</name>
<keyword evidence="2" id="KW-1185">Reference proteome</keyword>
<dbReference type="SUPFAM" id="SSF46689">
    <property type="entry name" value="Homeodomain-like"/>
    <property type="match status" value="1"/>
</dbReference>
<evidence type="ECO:0000313" key="2">
    <source>
        <dbReference type="Proteomes" id="UP000622890"/>
    </source>
</evidence>
<accession>A0A934T3W5</accession>
<reference evidence="1" key="1">
    <citation type="submission" date="2021-01" db="EMBL/GenBank/DDBJ databases">
        <title>Genome sequence of strain Noviherbaspirillum sp. DKR-6.</title>
        <authorList>
            <person name="Chaudhary D.K."/>
        </authorList>
    </citation>
    <scope>NUCLEOTIDE SEQUENCE</scope>
    <source>
        <strain evidence="1">DKR-6</strain>
    </source>
</reference>
<sequence length="172" mass="20165">MRELKLTASQRRKIRTRLRQTHDVRLYRRLLAVLEFDRGTSVSEIAELLGVSNQSVYNWLTRFQQAGDECELSDAPRTGRPSCTGEVIEALLRTLMLLPPEWYGYYATHWTVPLLRNQLRQSTGKQYSADTIRRRLHELGYVWKRPRYVLAPDPQREKKTPNSSHPIWFAPA</sequence>
<dbReference type="Proteomes" id="UP000622890">
    <property type="component" value="Unassembled WGS sequence"/>
</dbReference>
<organism evidence="1 2">
    <name type="scientific">Noviherbaspirillum pedocola</name>
    <dbReference type="NCBI Taxonomy" id="2801341"/>
    <lineage>
        <taxon>Bacteria</taxon>
        <taxon>Pseudomonadati</taxon>
        <taxon>Pseudomonadota</taxon>
        <taxon>Betaproteobacteria</taxon>
        <taxon>Burkholderiales</taxon>
        <taxon>Oxalobacteraceae</taxon>
        <taxon>Noviherbaspirillum</taxon>
    </lineage>
</organism>
<evidence type="ECO:0000313" key="1">
    <source>
        <dbReference type="EMBL" id="MBK4739409.1"/>
    </source>
</evidence>
<dbReference type="AlphaFoldDB" id="A0A934T3W5"/>
<protein>
    <submittedName>
        <fullName evidence="1">Transposase</fullName>
    </submittedName>
</protein>